<proteinExistence type="predicted"/>
<comment type="caution">
    <text evidence="2">The sequence shown here is derived from an EMBL/GenBank/DDBJ whole genome shotgun (WGS) entry which is preliminary data.</text>
</comment>
<evidence type="ECO:0000313" key="3">
    <source>
        <dbReference type="Proteomes" id="UP000034135"/>
    </source>
</evidence>
<feature type="transmembrane region" description="Helical" evidence="1">
    <location>
        <begin position="73"/>
        <end position="90"/>
    </location>
</feature>
<protein>
    <submittedName>
        <fullName evidence="2">Uncharacterized protein</fullName>
    </submittedName>
</protein>
<sequence>MAVNTLLLYSRFTPMSALKRFLLPLIFLASLGAVIWQAEPPGNLSAATITQILLFFIPLFLFLTSLINLYTKFLLKSIILGLGLTLLLVLKALDFFIFFSIPAVLIITFLIAKSLKKPARKSFSQKSKIPPKPRLLKMPEMSEARADALKLESPELKKLKLSRVVKQP</sequence>
<reference evidence="2 3" key="1">
    <citation type="journal article" date="2015" name="Nature">
        <title>rRNA introns, odd ribosomes, and small enigmatic genomes across a large radiation of phyla.</title>
        <authorList>
            <person name="Brown C.T."/>
            <person name="Hug L.A."/>
            <person name="Thomas B.C."/>
            <person name="Sharon I."/>
            <person name="Castelle C.J."/>
            <person name="Singh A."/>
            <person name="Wilkins M.J."/>
            <person name="Williams K.H."/>
            <person name="Banfield J.F."/>
        </authorList>
    </citation>
    <scope>NUCLEOTIDE SEQUENCE [LARGE SCALE GENOMIC DNA]</scope>
</reference>
<gene>
    <name evidence="2" type="ORF">UV33_C0007G0008</name>
</gene>
<accession>A0A0G1AWF7</accession>
<name>A0A0G1AWF7_9BACT</name>
<dbReference type="Proteomes" id="UP000034135">
    <property type="component" value="Unassembled WGS sequence"/>
</dbReference>
<evidence type="ECO:0000313" key="2">
    <source>
        <dbReference type="EMBL" id="KKS65269.1"/>
    </source>
</evidence>
<keyword evidence="1" id="KW-1133">Transmembrane helix</keyword>
<organism evidence="2 3">
    <name type="scientific">Candidatus Daviesbacteria bacterium GW2011_GWA1_42_6</name>
    <dbReference type="NCBI Taxonomy" id="1618420"/>
    <lineage>
        <taxon>Bacteria</taxon>
        <taxon>Candidatus Daviesiibacteriota</taxon>
    </lineage>
</organism>
<feature type="transmembrane region" description="Helical" evidence="1">
    <location>
        <begin position="44"/>
        <end position="66"/>
    </location>
</feature>
<feature type="transmembrane region" description="Helical" evidence="1">
    <location>
        <begin position="96"/>
        <end position="115"/>
    </location>
</feature>
<keyword evidence="1" id="KW-0472">Membrane</keyword>
<keyword evidence="1" id="KW-0812">Transmembrane</keyword>
<evidence type="ECO:0000256" key="1">
    <source>
        <dbReference type="SAM" id="Phobius"/>
    </source>
</evidence>
<dbReference type="AlphaFoldDB" id="A0A0G1AWF7"/>
<dbReference type="EMBL" id="LCEB01000007">
    <property type="protein sequence ID" value="KKS65269.1"/>
    <property type="molecule type" value="Genomic_DNA"/>
</dbReference>
<feature type="transmembrane region" description="Helical" evidence="1">
    <location>
        <begin position="21"/>
        <end position="38"/>
    </location>
</feature>